<sequence length="67" mass="6921">MARSTPERKASDSAIAADEQVAGIAEPPREDPKWSLIMTPSPAEFGATQAASQLTSVKPGGGAIQLQ</sequence>
<reference evidence="2 3" key="1">
    <citation type="journal article" date="2018" name="Nat. Genet.">
        <title>The Rosa genome provides new insights in the design of modern roses.</title>
        <authorList>
            <person name="Bendahmane M."/>
        </authorList>
    </citation>
    <scope>NUCLEOTIDE SEQUENCE [LARGE SCALE GENOMIC DNA]</scope>
    <source>
        <strain evidence="3">cv. Old Blush</strain>
    </source>
</reference>
<gene>
    <name evidence="2" type="ORF">RchiOBHm_Chr6g0280691</name>
</gene>
<feature type="compositionally biased region" description="Basic and acidic residues" evidence="1">
    <location>
        <begin position="1"/>
        <end position="11"/>
    </location>
</feature>
<name>A0A2P6PTB8_ROSCH</name>
<feature type="region of interest" description="Disordered" evidence="1">
    <location>
        <begin position="1"/>
        <end position="39"/>
    </location>
</feature>
<dbReference type="AlphaFoldDB" id="A0A2P6PTB8"/>
<evidence type="ECO:0000313" key="3">
    <source>
        <dbReference type="Proteomes" id="UP000238479"/>
    </source>
</evidence>
<keyword evidence="3" id="KW-1185">Reference proteome</keyword>
<evidence type="ECO:0000313" key="2">
    <source>
        <dbReference type="EMBL" id="PRQ25171.1"/>
    </source>
</evidence>
<protein>
    <submittedName>
        <fullName evidence="2">Uncharacterized protein</fullName>
    </submittedName>
</protein>
<accession>A0A2P6PTB8</accession>
<dbReference type="EMBL" id="PDCK01000044">
    <property type="protein sequence ID" value="PRQ25171.1"/>
    <property type="molecule type" value="Genomic_DNA"/>
</dbReference>
<dbReference type="Proteomes" id="UP000238479">
    <property type="component" value="Chromosome 6"/>
</dbReference>
<dbReference type="Gramene" id="PRQ25171">
    <property type="protein sequence ID" value="PRQ25171"/>
    <property type="gene ID" value="RchiOBHm_Chr6g0280691"/>
</dbReference>
<organism evidence="2 3">
    <name type="scientific">Rosa chinensis</name>
    <name type="common">China rose</name>
    <dbReference type="NCBI Taxonomy" id="74649"/>
    <lineage>
        <taxon>Eukaryota</taxon>
        <taxon>Viridiplantae</taxon>
        <taxon>Streptophyta</taxon>
        <taxon>Embryophyta</taxon>
        <taxon>Tracheophyta</taxon>
        <taxon>Spermatophyta</taxon>
        <taxon>Magnoliopsida</taxon>
        <taxon>eudicotyledons</taxon>
        <taxon>Gunneridae</taxon>
        <taxon>Pentapetalae</taxon>
        <taxon>rosids</taxon>
        <taxon>fabids</taxon>
        <taxon>Rosales</taxon>
        <taxon>Rosaceae</taxon>
        <taxon>Rosoideae</taxon>
        <taxon>Rosoideae incertae sedis</taxon>
        <taxon>Rosa</taxon>
    </lineage>
</organism>
<evidence type="ECO:0000256" key="1">
    <source>
        <dbReference type="SAM" id="MobiDB-lite"/>
    </source>
</evidence>
<comment type="caution">
    <text evidence="2">The sequence shown here is derived from an EMBL/GenBank/DDBJ whole genome shotgun (WGS) entry which is preliminary data.</text>
</comment>
<proteinExistence type="predicted"/>